<evidence type="ECO:0000313" key="2">
    <source>
        <dbReference type="EMBL" id="KAG8181922.1"/>
    </source>
</evidence>
<accession>A0AAV6UCD4</accession>
<gene>
    <name evidence="2" type="ORF">JTE90_012475</name>
</gene>
<sequence>MNRRRVSTPRHCHGNFTRLQIYPHHPPSGARLPPYRFPFQPHSFNPSTQKGGGEELSCQRPDTRSIVDGPKQTTAKGRFQTPPMSRDKGLPRSDVYISRHGHIGGIGSAYKDLKTWSYFRRLWFRGVVIQNEWSSPTPAATSSPTDVFESNEVLKELNDGQKYKGVWRL</sequence>
<dbReference type="EMBL" id="JAFNEN010000488">
    <property type="protein sequence ID" value="KAG8181922.1"/>
    <property type="molecule type" value="Genomic_DNA"/>
</dbReference>
<organism evidence="2 3">
    <name type="scientific">Oedothorax gibbosus</name>
    <dbReference type="NCBI Taxonomy" id="931172"/>
    <lineage>
        <taxon>Eukaryota</taxon>
        <taxon>Metazoa</taxon>
        <taxon>Ecdysozoa</taxon>
        <taxon>Arthropoda</taxon>
        <taxon>Chelicerata</taxon>
        <taxon>Arachnida</taxon>
        <taxon>Araneae</taxon>
        <taxon>Araneomorphae</taxon>
        <taxon>Entelegynae</taxon>
        <taxon>Araneoidea</taxon>
        <taxon>Linyphiidae</taxon>
        <taxon>Erigoninae</taxon>
        <taxon>Oedothorax</taxon>
    </lineage>
</organism>
<evidence type="ECO:0000313" key="3">
    <source>
        <dbReference type="Proteomes" id="UP000827092"/>
    </source>
</evidence>
<protein>
    <submittedName>
        <fullName evidence="2">Uncharacterized protein</fullName>
    </submittedName>
</protein>
<name>A0AAV6UCD4_9ARAC</name>
<keyword evidence="3" id="KW-1185">Reference proteome</keyword>
<reference evidence="2 3" key="1">
    <citation type="journal article" date="2022" name="Nat. Ecol. Evol.">
        <title>A masculinizing supergene underlies an exaggerated male reproductive morph in a spider.</title>
        <authorList>
            <person name="Hendrickx F."/>
            <person name="De Corte Z."/>
            <person name="Sonet G."/>
            <person name="Van Belleghem S.M."/>
            <person name="Kostlbacher S."/>
            <person name="Vangestel C."/>
        </authorList>
    </citation>
    <scope>NUCLEOTIDE SEQUENCE [LARGE SCALE GENOMIC DNA]</scope>
    <source>
        <strain evidence="2">W744_W776</strain>
    </source>
</reference>
<comment type="caution">
    <text evidence="2">The sequence shown here is derived from an EMBL/GenBank/DDBJ whole genome shotgun (WGS) entry which is preliminary data.</text>
</comment>
<proteinExistence type="predicted"/>
<dbReference type="AlphaFoldDB" id="A0AAV6UCD4"/>
<feature type="region of interest" description="Disordered" evidence="1">
    <location>
        <begin position="38"/>
        <end position="91"/>
    </location>
</feature>
<dbReference type="Proteomes" id="UP000827092">
    <property type="component" value="Unassembled WGS sequence"/>
</dbReference>
<evidence type="ECO:0000256" key="1">
    <source>
        <dbReference type="SAM" id="MobiDB-lite"/>
    </source>
</evidence>